<dbReference type="CDD" id="cd02199">
    <property type="entry name" value="YjgF_YER057c_UK114_like_1"/>
    <property type="match status" value="1"/>
</dbReference>
<keyword evidence="2" id="KW-1185">Reference proteome</keyword>
<dbReference type="InterPro" id="IPR035959">
    <property type="entry name" value="RutC-like_sf"/>
</dbReference>
<evidence type="ECO:0000313" key="2">
    <source>
        <dbReference type="Proteomes" id="UP000523079"/>
    </source>
</evidence>
<accession>A0A7W3IST8</accession>
<organism evidence="1 2">
    <name type="scientific">Microlunatus kandeliicorticis</name>
    <dbReference type="NCBI Taxonomy" id="1759536"/>
    <lineage>
        <taxon>Bacteria</taxon>
        <taxon>Bacillati</taxon>
        <taxon>Actinomycetota</taxon>
        <taxon>Actinomycetes</taxon>
        <taxon>Propionibacteriales</taxon>
        <taxon>Propionibacteriaceae</taxon>
        <taxon>Microlunatus</taxon>
    </lineage>
</organism>
<name>A0A7W3IST8_9ACTN</name>
<sequence>MTVEERLRELGLQLPACPVMPPNVRVWFSWVRVVGTRVLVSGHGAQQSDGSPMGPFGRVPDVVSLEQAQQSARVAALSVLASVRQAIGDLDRIEAWLSVSGFVNAQPGYPATTAVVNGFSEVVLDVFGEQVGAHARTAIGVAALPLDLPVVVAADLQLATDA</sequence>
<dbReference type="SUPFAM" id="SSF55298">
    <property type="entry name" value="YjgF-like"/>
    <property type="match status" value="1"/>
</dbReference>
<dbReference type="EMBL" id="JACGWT010000003">
    <property type="protein sequence ID" value="MBA8794618.1"/>
    <property type="molecule type" value="Genomic_DNA"/>
</dbReference>
<gene>
    <name evidence="1" type="ORF">FHX74_002237</name>
</gene>
<dbReference type="InterPro" id="IPR013813">
    <property type="entry name" value="Endoribo_LPSP/chorism_mut-like"/>
</dbReference>
<reference evidence="1 2" key="1">
    <citation type="submission" date="2020-07" db="EMBL/GenBank/DDBJ databases">
        <title>Sequencing the genomes of 1000 actinobacteria strains.</title>
        <authorList>
            <person name="Klenk H.-P."/>
        </authorList>
    </citation>
    <scope>NUCLEOTIDE SEQUENCE [LARGE SCALE GENOMIC DNA]</scope>
    <source>
        <strain evidence="1 2">DSM 100723</strain>
    </source>
</reference>
<proteinExistence type="predicted"/>
<dbReference type="Proteomes" id="UP000523079">
    <property type="component" value="Unassembled WGS sequence"/>
</dbReference>
<evidence type="ECO:0000313" key="1">
    <source>
        <dbReference type="EMBL" id="MBA8794618.1"/>
    </source>
</evidence>
<dbReference type="PANTHER" id="PTHR43760">
    <property type="entry name" value="ENDORIBONUCLEASE-RELATED"/>
    <property type="match status" value="1"/>
</dbReference>
<dbReference type="RefSeq" id="WP_182560167.1">
    <property type="nucleotide sequence ID" value="NZ_JACGWT010000003.1"/>
</dbReference>
<dbReference type="AlphaFoldDB" id="A0A7W3IST8"/>
<dbReference type="Gene3D" id="3.30.1330.40">
    <property type="entry name" value="RutC-like"/>
    <property type="match status" value="1"/>
</dbReference>
<protein>
    <submittedName>
        <fullName evidence="1">Enamine deaminase RidA (YjgF/YER057c/UK114 family)</fullName>
    </submittedName>
</protein>
<dbReference type="PANTHER" id="PTHR43760:SF1">
    <property type="entry name" value="ENDORIBONUCLEASE L-PSP_CHORISMATE MUTASE-LIKE DOMAIN-CONTAINING PROTEIN"/>
    <property type="match status" value="1"/>
</dbReference>
<comment type="caution">
    <text evidence="1">The sequence shown here is derived from an EMBL/GenBank/DDBJ whole genome shotgun (WGS) entry which is preliminary data.</text>
</comment>